<organism evidence="1 2">
    <name type="scientific">Motilibacter deserti</name>
    <dbReference type="NCBI Taxonomy" id="2714956"/>
    <lineage>
        <taxon>Bacteria</taxon>
        <taxon>Bacillati</taxon>
        <taxon>Actinomycetota</taxon>
        <taxon>Actinomycetes</taxon>
        <taxon>Motilibacterales</taxon>
        <taxon>Motilibacteraceae</taxon>
        <taxon>Motilibacter</taxon>
    </lineage>
</organism>
<sequence length="86" mass="9284">MDEFTAHLRERAHTAFEGLGLARAQGDEFGSALWEADLEDLRRLGAEHGLTLLAGLERPRRDAGGRTGSRLGEAAAGKSLLTWLLA</sequence>
<evidence type="ECO:0000313" key="2">
    <source>
        <dbReference type="Proteomes" id="UP000800981"/>
    </source>
</evidence>
<protein>
    <recommendedName>
        <fullName evidence="3">Acyl-CoA dehydrogenase-like protein</fullName>
    </recommendedName>
</protein>
<evidence type="ECO:0000313" key="1">
    <source>
        <dbReference type="EMBL" id="NHC16128.1"/>
    </source>
</evidence>
<accession>A0ABX0H3Z9</accession>
<comment type="caution">
    <text evidence="1">The sequence shown here is derived from an EMBL/GenBank/DDBJ whole genome shotgun (WGS) entry which is preliminary data.</text>
</comment>
<evidence type="ECO:0008006" key="3">
    <source>
        <dbReference type="Google" id="ProtNLM"/>
    </source>
</evidence>
<dbReference type="RefSeq" id="WP_166284593.1">
    <property type="nucleotide sequence ID" value="NZ_JAANNP010000096.1"/>
</dbReference>
<name>A0ABX0H3Z9_9ACTN</name>
<dbReference type="EMBL" id="JAANNP010000096">
    <property type="protein sequence ID" value="NHC16128.1"/>
    <property type="molecule type" value="Genomic_DNA"/>
</dbReference>
<keyword evidence="2" id="KW-1185">Reference proteome</keyword>
<proteinExistence type="predicted"/>
<reference evidence="1 2" key="1">
    <citation type="submission" date="2020-03" db="EMBL/GenBank/DDBJ databases">
        <title>Two novel Motilibacter sp.</title>
        <authorList>
            <person name="Liu S."/>
        </authorList>
    </citation>
    <scope>NUCLEOTIDE SEQUENCE [LARGE SCALE GENOMIC DNA]</scope>
    <source>
        <strain evidence="1 2">E257</strain>
    </source>
</reference>
<gene>
    <name evidence="1" type="ORF">G9H71_20280</name>
</gene>
<dbReference type="Proteomes" id="UP000800981">
    <property type="component" value="Unassembled WGS sequence"/>
</dbReference>